<dbReference type="NCBIfam" id="TIGR00231">
    <property type="entry name" value="small_GTP"/>
    <property type="match status" value="1"/>
</dbReference>
<sequence length="335" mass="39177">MFGSPFMSIFENMNRNFQESDMFDFSNMHRNVMNAPQRQINQLQQENPGNGQFVCYSSSMVQRQVIGEDGQPKVEKYFNNNVVQRGQDGNTISERKQGYKNNANGKQLLAHERMLNDQGIKYIKEKDRDGQINTTNHYYNVEEELTLQIYQIYTFISKAEYGLISLLRNLRQGQKEIRLLVLGLDNAGKTTILKALSNEDITTIKPTHGFNIKNLTHEGFKLNVWDVGGQKALRTYWQNYFENTDALVYVIDSSDSKRLNESGEELQKLLQVQYFICNSFIYKKIQRKVIQQVFHYQYMQINKTQIQHYRLMRQVNLQNLIIQKTGLGLLLLVLL</sequence>
<dbReference type="Gene3D" id="3.40.50.300">
    <property type="entry name" value="P-loop containing nucleotide triphosphate hydrolases"/>
    <property type="match status" value="1"/>
</dbReference>
<dbReference type="GO" id="GO:0003924">
    <property type="term" value="F:GTPase activity"/>
    <property type="evidence" value="ECO:0007669"/>
    <property type="project" value="InterPro"/>
</dbReference>
<dbReference type="GeneID" id="14909337"/>
<evidence type="ECO:0000313" key="5">
    <source>
        <dbReference type="EMBL" id="EGR33158.1"/>
    </source>
</evidence>
<feature type="binding site" evidence="3">
    <location>
        <begin position="183"/>
        <end position="190"/>
    </location>
    <ligand>
        <name>GTP</name>
        <dbReference type="ChEBI" id="CHEBI:37565"/>
    </ligand>
</feature>
<dbReference type="eggNOG" id="KOG0073">
    <property type="taxonomic scope" value="Eukaryota"/>
</dbReference>
<dbReference type="PROSITE" id="PS51417">
    <property type="entry name" value="ARF"/>
    <property type="match status" value="1"/>
</dbReference>
<dbReference type="SUPFAM" id="SSF52540">
    <property type="entry name" value="P-loop containing nucleoside triphosphate hydrolases"/>
    <property type="match status" value="1"/>
</dbReference>
<dbReference type="STRING" id="857967.G0QNN9"/>
<dbReference type="InterPro" id="IPR005225">
    <property type="entry name" value="Small_GTP-bd"/>
</dbReference>
<keyword evidence="4" id="KW-0479">Metal-binding</keyword>
<dbReference type="SMART" id="SM00177">
    <property type="entry name" value="ARF"/>
    <property type="match status" value="1"/>
</dbReference>
<dbReference type="Pfam" id="PF00025">
    <property type="entry name" value="Arf"/>
    <property type="match status" value="1"/>
</dbReference>
<name>G0QNN9_ICHMU</name>
<keyword evidence="1 3" id="KW-0547">Nucleotide-binding</keyword>
<dbReference type="OrthoDB" id="2011769at2759"/>
<dbReference type="InterPro" id="IPR044612">
    <property type="entry name" value="ARL2/3"/>
</dbReference>
<feature type="binding site" evidence="4">
    <location>
        <position position="190"/>
    </location>
    <ligand>
        <name>Mg(2+)</name>
        <dbReference type="ChEBI" id="CHEBI:18420"/>
    </ligand>
</feature>
<evidence type="ECO:0000256" key="3">
    <source>
        <dbReference type="PIRSR" id="PIRSR606689-1"/>
    </source>
</evidence>
<dbReference type="GO" id="GO:0046872">
    <property type="term" value="F:metal ion binding"/>
    <property type="evidence" value="ECO:0007669"/>
    <property type="project" value="UniProtKB-KW"/>
</dbReference>
<dbReference type="EMBL" id="GL983505">
    <property type="protein sequence ID" value="EGR33158.1"/>
    <property type="molecule type" value="Genomic_DNA"/>
</dbReference>
<evidence type="ECO:0000256" key="1">
    <source>
        <dbReference type="ARBA" id="ARBA00022741"/>
    </source>
</evidence>
<dbReference type="RefSeq" id="XP_004037144.1">
    <property type="nucleotide sequence ID" value="XM_004037096.1"/>
</dbReference>
<feature type="binding site" evidence="4">
    <location>
        <position position="207"/>
    </location>
    <ligand>
        <name>Mg(2+)</name>
        <dbReference type="ChEBI" id="CHEBI:18420"/>
    </ligand>
</feature>
<keyword evidence="6" id="KW-1185">Reference proteome</keyword>
<dbReference type="Proteomes" id="UP000008983">
    <property type="component" value="Unassembled WGS sequence"/>
</dbReference>
<dbReference type="InParanoid" id="G0QNN9"/>
<organism evidence="5 6">
    <name type="scientific">Ichthyophthirius multifiliis</name>
    <name type="common">White spot disease agent</name>
    <name type="synonym">Ich</name>
    <dbReference type="NCBI Taxonomy" id="5932"/>
    <lineage>
        <taxon>Eukaryota</taxon>
        <taxon>Sar</taxon>
        <taxon>Alveolata</taxon>
        <taxon>Ciliophora</taxon>
        <taxon>Intramacronucleata</taxon>
        <taxon>Oligohymenophorea</taxon>
        <taxon>Hymenostomatida</taxon>
        <taxon>Ophryoglenina</taxon>
        <taxon>Ichthyophthirius</taxon>
    </lineage>
</organism>
<dbReference type="InterPro" id="IPR027417">
    <property type="entry name" value="P-loop_NTPase"/>
</dbReference>
<keyword evidence="4" id="KW-0460">Magnesium</keyword>
<feature type="binding site" evidence="3">
    <location>
        <position position="229"/>
    </location>
    <ligand>
        <name>GTP</name>
        <dbReference type="ChEBI" id="CHEBI:37565"/>
    </ligand>
</feature>
<evidence type="ECO:0000313" key="6">
    <source>
        <dbReference type="Proteomes" id="UP000008983"/>
    </source>
</evidence>
<keyword evidence="2 3" id="KW-0342">GTP-binding</keyword>
<dbReference type="AlphaFoldDB" id="G0QNN9"/>
<proteinExistence type="predicted"/>
<protein>
    <submittedName>
        <fullName evidence="5">Uncharacterized protein</fullName>
    </submittedName>
</protein>
<evidence type="ECO:0000256" key="2">
    <source>
        <dbReference type="ARBA" id="ARBA00023134"/>
    </source>
</evidence>
<reference evidence="5 6" key="1">
    <citation type="submission" date="2011-07" db="EMBL/GenBank/DDBJ databases">
        <authorList>
            <person name="Coyne R."/>
            <person name="Brami D."/>
            <person name="Johnson J."/>
            <person name="Hostetler J."/>
            <person name="Hannick L."/>
            <person name="Clark T."/>
            <person name="Cassidy-Hanley D."/>
            <person name="Inman J."/>
        </authorList>
    </citation>
    <scope>NUCLEOTIDE SEQUENCE [LARGE SCALE GENOMIC DNA]</scope>
    <source>
        <strain evidence="5 6">G5</strain>
    </source>
</reference>
<dbReference type="GO" id="GO:0005525">
    <property type="term" value="F:GTP binding"/>
    <property type="evidence" value="ECO:0007669"/>
    <property type="project" value="UniProtKB-KW"/>
</dbReference>
<accession>G0QNN9</accession>
<evidence type="ECO:0000256" key="4">
    <source>
        <dbReference type="PIRSR" id="PIRSR606689-2"/>
    </source>
</evidence>
<dbReference type="SMART" id="SM00178">
    <property type="entry name" value="SAR"/>
    <property type="match status" value="1"/>
</dbReference>
<dbReference type="PANTHER" id="PTHR45697">
    <property type="entry name" value="ADP-RIBOSYLATION FACTOR-LIKE PROTEIN 2-RELATED"/>
    <property type="match status" value="1"/>
</dbReference>
<dbReference type="InterPro" id="IPR006689">
    <property type="entry name" value="Small_GTPase_ARF/SAR"/>
</dbReference>
<gene>
    <name evidence="5" type="ORF">IMG5_060510</name>
</gene>
<dbReference type="PRINTS" id="PR00328">
    <property type="entry name" value="SAR1GTPBP"/>
</dbReference>